<gene>
    <name evidence="2" type="ORF">J8C05_01970</name>
</gene>
<dbReference type="GO" id="GO:0032259">
    <property type="term" value="P:methylation"/>
    <property type="evidence" value="ECO:0007669"/>
    <property type="project" value="UniProtKB-KW"/>
</dbReference>
<dbReference type="NCBIfam" id="TIGR01444">
    <property type="entry name" value="fkbM_fam"/>
    <property type="match status" value="1"/>
</dbReference>
<dbReference type="GO" id="GO:0008168">
    <property type="term" value="F:methyltransferase activity"/>
    <property type="evidence" value="ECO:0007669"/>
    <property type="project" value="UniProtKB-KW"/>
</dbReference>
<proteinExistence type="predicted"/>
<protein>
    <submittedName>
        <fullName evidence="2">FkbM family methyltransferase</fullName>
    </submittedName>
</protein>
<dbReference type="Pfam" id="PF05050">
    <property type="entry name" value="Methyltransf_21"/>
    <property type="match status" value="1"/>
</dbReference>
<feature type="domain" description="Methyltransferase FkbM" evidence="1">
    <location>
        <begin position="46"/>
        <end position="205"/>
    </location>
</feature>
<evidence type="ECO:0000313" key="3">
    <source>
        <dbReference type="Proteomes" id="UP000677668"/>
    </source>
</evidence>
<sequence>MKKFIRQLIEKAGYTVFKTAYAPKQMDVILDIRRLVPLSSVQVIFDVGANVGETVCWLRGAFPHAHIVAFEPVKATFNELERRVGHLPNVTLLNVALGEQPKVEVMHLQRYSAHNSLNPALNQPSPTGQSEEVQVETAQNIAKKLALPRIDFFKIDTQNYEIPVLAGAVDYLPTTTFIYAEMGFEKAGEATNFFALHEFLSRHGFAFFGLYELSHHEDGRLYYANALFINPARLRAPVGGAATA</sequence>
<accession>A0ABX8B425</accession>
<dbReference type="EMBL" id="CP072642">
    <property type="protein sequence ID" value="QUV94244.1"/>
    <property type="molecule type" value="Genomic_DNA"/>
</dbReference>
<keyword evidence="3" id="KW-1185">Reference proteome</keyword>
<evidence type="ECO:0000259" key="1">
    <source>
        <dbReference type="Pfam" id="PF05050"/>
    </source>
</evidence>
<dbReference type="InterPro" id="IPR029063">
    <property type="entry name" value="SAM-dependent_MTases_sf"/>
</dbReference>
<keyword evidence="2" id="KW-0808">Transferase</keyword>
<keyword evidence="2" id="KW-0489">Methyltransferase</keyword>
<reference evidence="2 3" key="1">
    <citation type="submission" date="2021-03" db="EMBL/GenBank/DDBJ databases">
        <title>Genomic and phenotypic characterization of Chloracidobacterium isolates provides evidence for multiple species.</title>
        <authorList>
            <person name="Saini M.K."/>
            <person name="Costas A.M.G."/>
            <person name="Tank M."/>
            <person name="Bryant D.A."/>
        </authorList>
    </citation>
    <scope>NUCLEOTIDE SEQUENCE [LARGE SCALE GENOMIC DNA]</scope>
    <source>
        <strain evidence="2 3">N</strain>
    </source>
</reference>
<dbReference type="SUPFAM" id="SSF53335">
    <property type="entry name" value="S-adenosyl-L-methionine-dependent methyltransferases"/>
    <property type="match status" value="1"/>
</dbReference>
<dbReference type="InterPro" id="IPR053188">
    <property type="entry name" value="FkbM_Methyltransferase"/>
</dbReference>
<organism evidence="2 3">
    <name type="scientific">Chloracidobacterium sp. N</name>
    <dbReference type="NCBI Taxonomy" id="2821540"/>
    <lineage>
        <taxon>Bacteria</taxon>
        <taxon>Pseudomonadati</taxon>
        <taxon>Acidobacteriota</taxon>
        <taxon>Terriglobia</taxon>
        <taxon>Terriglobales</taxon>
        <taxon>Acidobacteriaceae</taxon>
        <taxon>Chloracidobacterium</taxon>
        <taxon>Chloracidobacterium aggregatum</taxon>
    </lineage>
</organism>
<evidence type="ECO:0000313" key="2">
    <source>
        <dbReference type="EMBL" id="QUV94244.1"/>
    </source>
</evidence>
<dbReference type="Proteomes" id="UP000677668">
    <property type="component" value="Chromosome 1"/>
</dbReference>
<dbReference type="RefSeq" id="WP_211422549.1">
    <property type="nucleotide sequence ID" value="NZ_CP072642.1"/>
</dbReference>
<dbReference type="InterPro" id="IPR006342">
    <property type="entry name" value="FkbM_mtfrase"/>
</dbReference>
<dbReference type="PANTHER" id="PTHR36973:SF4">
    <property type="entry name" value="NODULATION PROTEIN"/>
    <property type="match status" value="1"/>
</dbReference>
<name>A0ABX8B425_9BACT</name>
<dbReference type="Gene3D" id="3.40.50.150">
    <property type="entry name" value="Vaccinia Virus protein VP39"/>
    <property type="match status" value="1"/>
</dbReference>
<dbReference type="PANTHER" id="PTHR36973">
    <property type="entry name" value="SLL1456 PROTEIN-RELATED"/>
    <property type="match status" value="1"/>
</dbReference>